<keyword evidence="3" id="KW-1185">Reference proteome</keyword>
<organism evidence="2 3">
    <name type="scientific">Aedoeadaptatus acetigenes</name>
    <dbReference type="NCBI Taxonomy" id="2981723"/>
    <lineage>
        <taxon>Bacteria</taxon>
        <taxon>Bacillati</taxon>
        <taxon>Bacillota</taxon>
        <taxon>Tissierellia</taxon>
        <taxon>Tissierellales</taxon>
        <taxon>Peptoniphilaceae</taxon>
        <taxon>Aedoeadaptatus</taxon>
    </lineage>
</organism>
<evidence type="ECO:0000313" key="3">
    <source>
        <dbReference type="Proteomes" id="UP001481872"/>
    </source>
</evidence>
<dbReference type="EMBL" id="JBBNPS010000008">
    <property type="protein sequence ID" value="MEQ3353502.1"/>
    <property type="molecule type" value="Genomic_DNA"/>
</dbReference>
<dbReference type="RefSeq" id="WP_349053819.1">
    <property type="nucleotide sequence ID" value="NZ_JBBNPS010000008.1"/>
</dbReference>
<evidence type="ECO:0000256" key="1">
    <source>
        <dbReference type="SAM" id="Coils"/>
    </source>
</evidence>
<dbReference type="Proteomes" id="UP001481872">
    <property type="component" value="Unassembled WGS sequence"/>
</dbReference>
<evidence type="ECO:0000313" key="2">
    <source>
        <dbReference type="EMBL" id="MEQ3353502.1"/>
    </source>
</evidence>
<protein>
    <submittedName>
        <fullName evidence="2">Uncharacterized protein</fullName>
    </submittedName>
</protein>
<comment type="caution">
    <text evidence="2">The sequence shown here is derived from an EMBL/GenBank/DDBJ whole genome shotgun (WGS) entry which is preliminary data.</text>
</comment>
<sequence length="428" mass="47411">MGIGIVSDLLNKSGKSKIDHRLQVAAARKEADALEALLAKKADVAQYVIHESLVAKLKWDKIDLVFPLVEDGDVAKGLASMLTSEGIPFVGAGVMGLGIAEDPVLAAAILKQQGMDFRPVHAAESVVDLAQIELAYPVIVTAKGEESVFVADEEALYEEAKHLLDVAPIIYLREPSKGKKVHVALLGNGDDVSVFTKAVGGELSEKEEDLVRNTAKKAFELFQLKDMGFFVMEADGEKAYIIDARASADFRAESDFMAVLSEKGFRPETAVDAIVNAAIDRTGAEVKAKSDAFLATAATRRNDIDILLKEEQSRLTEEKIGRFREETKEMRRNVEEGAEKMEAGAEEAAREAKGRLRQVERGARETWSKAKRYAKERVEEAQRDARIAQDVVTETMDDEDIRELKLRYAALEQRVYALEERIRFLENR</sequence>
<name>A0ABV1J5Q3_9FIRM</name>
<feature type="coiled-coil region" evidence="1">
    <location>
        <begin position="401"/>
        <end position="428"/>
    </location>
</feature>
<proteinExistence type="predicted"/>
<reference evidence="2 3" key="1">
    <citation type="submission" date="2024-04" db="EMBL/GenBank/DDBJ databases">
        <title>Human intestinal bacterial collection.</title>
        <authorList>
            <person name="Pauvert C."/>
            <person name="Hitch T.C.A."/>
            <person name="Clavel T."/>
        </authorList>
    </citation>
    <scope>NUCLEOTIDE SEQUENCE [LARGE SCALE GENOMIC DNA]</scope>
    <source>
        <strain evidence="2 3">CLA-SR-H026</strain>
    </source>
</reference>
<keyword evidence="1" id="KW-0175">Coiled coil</keyword>
<gene>
    <name evidence="2" type="ORF">AAA081_04200</name>
</gene>
<dbReference type="Gene3D" id="3.30.470.20">
    <property type="entry name" value="ATP-grasp fold, B domain"/>
    <property type="match status" value="1"/>
</dbReference>
<accession>A0ABV1J5Q3</accession>